<evidence type="ECO:0000313" key="1">
    <source>
        <dbReference type="EMBL" id="MBO1861484.1"/>
    </source>
</evidence>
<dbReference type="EMBL" id="JAGEMI010000001">
    <property type="protein sequence ID" value="MBO1861484.1"/>
    <property type="molecule type" value="Genomic_DNA"/>
</dbReference>
<organism evidence="1">
    <name type="scientific">Bradyrhizobium barranii subsp. barranii</name>
    <dbReference type="NCBI Taxonomy" id="2823807"/>
    <lineage>
        <taxon>Bacteria</taxon>
        <taxon>Pseudomonadati</taxon>
        <taxon>Pseudomonadota</taxon>
        <taxon>Alphaproteobacteria</taxon>
        <taxon>Hyphomicrobiales</taxon>
        <taxon>Nitrobacteraceae</taxon>
        <taxon>Bradyrhizobium</taxon>
        <taxon>Bradyrhizobium barranii</taxon>
    </lineage>
</organism>
<reference evidence="2 3" key="2">
    <citation type="journal article" date="2022" name="Int. J. Syst. Evol. Microbiol.">
        <title>Strains of Bradyrhizobium barranii sp. nov. associated with legumes native to Canada are symbionts of soybeans and belong to different subspecies (subsp. barranii subsp. nov. and subsp. apii subsp. nov.) and symbiovars (sv. glycinearum and sv. septentrionale).</title>
        <authorList>
            <person name="Bromfield E.S.P."/>
            <person name="Cloutier S."/>
            <person name="Wasai-Hara S."/>
            <person name="Minamisawa K."/>
        </authorList>
    </citation>
    <scope>NUCLEOTIDE SEQUENCE [LARGE SCALE GENOMIC DNA]</scope>
    <source>
        <strain evidence="2 3">144S4</strain>
    </source>
</reference>
<dbReference type="EMBL" id="CP086136">
    <property type="protein sequence ID" value="UEM14377.1"/>
    <property type="molecule type" value="Genomic_DNA"/>
</dbReference>
<dbReference type="AlphaFoldDB" id="A0A939M653"/>
<sequence>MYAKNLARILGLQLQNSDVSHSAPQEMDQRFESLRRYGRLPRGRERREEKLSPQHIAAAVFGLIPLHPGWAGHVATVLNGLRPVGGADASFFQAETISDVVVMLLANEEARKSFIRMRLTVAETGINSNGGAEVTYLRDGQKQRAHFVQKEAVSLLSAGSEVDFDPDRQMNAAAMREMSFTNEFFHRLARECELAERFPAPPEGDGSEYDAEEVERERYRKLGVRNNSRFLHIGVDNQVTWPKEEQLITFDQY</sequence>
<reference evidence="1" key="1">
    <citation type="submission" date="2021-03" db="EMBL/GenBank/DDBJ databases">
        <title>Whole Genome Sequence of Bradyrhizobium sp. Strain 144S4.</title>
        <authorList>
            <person name="Bromfield E.S.P."/>
            <person name="Cloutier S."/>
        </authorList>
    </citation>
    <scope>NUCLEOTIDE SEQUENCE [LARGE SCALE GENOMIC DNA]</scope>
    <source>
        <strain evidence="1">144S4</strain>
    </source>
</reference>
<gene>
    <name evidence="2" type="ORF">J4G43_009030</name>
    <name evidence="1" type="ORF">J4G43_11195</name>
</gene>
<protein>
    <submittedName>
        <fullName evidence="1">Uncharacterized protein</fullName>
    </submittedName>
</protein>
<dbReference type="RefSeq" id="WP_028181861.1">
    <property type="nucleotide sequence ID" value="NZ_CP086136.1"/>
</dbReference>
<dbReference type="GeneID" id="93216723"/>
<evidence type="ECO:0000313" key="3">
    <source>
        <dbReference type="Proteomes" id="UP000664702"/>
    </source>
</evidence>
<name>A0A939M653_9BRAD</name>
<evidence type="ECO:0000313" key="2">
    <source>
        <dbReference type="EMBL" id="UEM14377.1"/>
    </source>
</evidence>
<dbReference type="KEGG" id="bban:J4G43_009030"/>
<accession>A0A939M653</accession>
<proteinExistence type="predicted"/>
<dbReference type="Proteomes" id="UP000664702">
    <property type="component" value="Chromosome"/>
</dbReference>